<dbReference type="EMBL" id="CP038448">
    <property type="protein sequence ID" value="QJT39570.1"/>
    <property type="molecule type" value="Genomic_DNA"/>
</dbReference>
<evidence type="ECO:0000256" key="7">
    <source>
        <dbReference type="ARBA" id="ARBA00023010"/>
    </source>
</evidence>
<evidence type="ECO:0000256" key="6">
    <source>
        <dbReference type="ARBA" id="ARBA00022989"/>
    </source>
</evidence>
<dbReference type="Gene3D" id="1.20.5.3310">
    <property type="match status" value="1"/>
</dbReference>
<dbReference type="InterPro" id="IPR006312">
    <property type="entry name" value="TatA/E"/>
</dbReference>
<gene>
    <name evidence="9 11" type="primary">tatA</name>
    <name evidence="11" type="ORF">E4184_16175</name>
    <name evidence="12" type="ORF">E4186_15910</name>
    <name evidence="13" type="ORF">E4188_14365</name>
    <name evidence="10" type="ORF">GWI30_15380</name>
</gene>
<evidence type="ECO:0000313" key="16">
    <source>
        <dbReference type="Proteomes" id="UP000502006"/>
    </source>
</evidence>
<sequence>MMGISVWKLLIILAIVIVLFGTGRLSGIGSDLGKAVRGFRNMLGEKESQ</sequence>
<dbReference type="Pfam" id="PF02416">
    <property type="entry name" value="TatA_B_E"/>
    <property type="match status" value="1"/>
</dbReference>
<dbReference type="EMBL" id="CP047962">
    <property type="protein sequence ID" value="QHQ52100.1"/>
    <property type="molecule type" value="Genomic_DNA"/>
</dbReference>
<reference evidence="10 14" key="2">
    <citation type="submission" date="2020-01" db="EMBL/GenBank/DDBJ databases">
        <title>Complete genome of Aeromonas media MC64.</title>
        <authorList>
            <person name="Cao G."/>
            <person name="Fu J."/>
            <person name="Zhong C."/>
        </authorList>
    </citation>
    <scope>NUCLEOTIDE SEQUENCE [LARGE SCALE GENOMIC DNA]</scope>
    <source>
        <strain evidence="10 14">MC64</strain>
    </source>
</reference>
<dbReference type="Proteomes" id="UP000502006">
    <property type="component" value="Chromosome"/>
</dbReference>
<evidence type="ECO:0000313" key="11">
    <source>
        <dbReference type="EMBL" id="QJT22794.1"/>
    </source>
</evidence>
<dbReference type="InterPro" id="IPR003369">
    <property type="entry name" value="TatA/B/E"/>
</dbReference>
<dbReference type="GeneID" id="69412105"/>
<evidence type="ECO:0000256" key="5">
    <source>
        <dbReference type="ARBA" id="ARBA00022927"/>
    </source>
</evidence>
<dbReference type="Proteomes" id="UP000501427">
    <property type="component" value="Chromosome"/>
</dbReference>
<evidence type="ECO:0000256" key="9">
    <source>
        <dbReference type="HAMAP-Rule" id="MF_00236"/>
    </source>
</evidence>
<dbReference type="GO" id="GO:0033281">
    <property type="term" value="C:TAT protein transport complex"/>
    <property type="evidence" value="ECO:0007669"/>
    <property type="project" value="UniProtKB-UniRule"/>
</dbReference>
<keyword evidence="3 9" id="KW-1003">Cell membrane</keyword>
<protein>
    <recommendedName>
        <fullName evidence="9">Sec-independent protein translocase protein TatA</fullName>
    </recommendedName>
</protein>
<evidence type="ECO:0000256" key="8">
    <source>
        <dbReference type="ARBA" id="ARBA00023136"/>
    </source>
</evidence>
<keyword evidence="6 9" id="KW-1133">Transmembrane helix</keyword>
<dbReference type="Proteomes" id="UP000502657">
    <property type="component" value="Chromosome"/>
</dbReference>
<keyword evidence="5 9" id="KW-0653">Protein transport</keyword>
<keyword evidence="7 9" id="KW-0811">Translocation</keyword>
<evidence type="ECO:0000313" key="13">
    <source>
        <dbReference type="EMBL" id="QJT39570.1"/>
    </source>
</evidence>
<dbReference type="AlphaFoldDB" id="A0A6M4YBT7"/>
<name>A0A6M4YBT7_AERME</name>
<dbReference type="PANTHER" id="PTHR42982:SF1">
    <property type="entry name" value="SEC-INDEPENDENT PROTEIN TRANSLOCASE PROTEIN TATA"/>
    <property type="match status" value="1"/>
</dbReference>
<evidence type="ECO:0000256" key="1">
    <source>
        <dbReference type="ARBA" id="ARBA00004162"/>
    </source>
</evidence>
<comment type="subunit">
    <text evidence="9">The Tat system comprises two distinct complexes: a TatABC complex, containing multiple copies of TatA, TatB and TatC subunits, and a separate TatA complex, containing only TatA subunits. Substrates initially bind to the TatABC complex, which probably triggers association of the separate TatA complex to form the active translocon.</text>
</comment>
<proteinExistence type="inferred from homology"/>
<comment type="function">
    <text evidence="9">Part of the twin-arginine translocation (Tat) system that transports large folded proteins containing a characteristic twin-arginine motif in their signal peptide across membranes. TatA could form the protein-conducting channel of the Tat system.</text>
</comment>
<comment type="similarity">
    <text evidence="9">Belongs to the TatA/E family.</text>
</comment>
<dbReference type="PANTHER" id="PTHR42982">
    <property type="entry name" value="SEC-INDEPENDENT PROTEIN TRANSLOCASE PROTEIN TATA"/>
    <property type="match status" value="1"/>
</dbReference>
<evidence type="ECO:0000313" key="14">
    <source>
        <dbReference type="Proteomes" id="UP000463871"/>
    </source>
</evidence>
<evidence type="ECO:0000256" key="4">
    <source>
        <dbReference type="ARBA" id="ARBA00022692"/>
    </source>
</evidence>
<dbReference type="RefSeq" id="WP_041206197.1">
    <property type="nucleotide sequence ID" value="NZ_CAAKNK010000333.1"/>
</dbReference>
<comment type="subcellular location">
    <subcellularLocation>
        <location evidence="1 9">Cell membrane</location>
        <topology evidence="1 9">Single-pass membrane protein</topology>
    </subcellularLocation>
</comment>
<evidence type="ECO:0000313" key="10">
    <source>
        <dbReference type="EMBL" id="QHQ52100.1"/>
    </source>
</evidence>
<dbReference type="EMBL" id="CP038441">
    <property type="protein sequence ID" value="QJT22794.1"/>
    <property type="molecule type" value="Genomic_DNA"/>
</dbReference>
<evidence type="ECO:0000256" key="2">
    <source>
        <dbReference type="ARBA" id="ARBA00022448"/>
    </source>
</evidence>
<dbReference type="GO" id="GO:0043953">
    <property type="term" value="P:protein transport by the Tat complex"/>
    <property type="evidence" value="ECO:0007669"/>
    <property type="project" value="UniProtKB-UniRule"/>
</dbReference>
<keyword evidence="2 9" id="KW-0813">Transport</keyword>
<accession>A0A6M4YBT7</accession>
<evidence type="ECO:0000313" key="15">
    <source>
        <dbReference type="Proteomes" id="UP000501427"/>
    </source>
</evidence>
<evidence type="ECO:0000313" key="17">
    <source>
        <dbReference type="Proteomes" id="UP000502657"/>
    </source>
</evidence>
<dbReference type="HAMAP" id="MF_00236">
    <property type="entry name" value="TatA_E"/>
    <property type="match status" value="1"/>
</dbReference>
<keyword evidence="8 9" id="KW-0472">Membrane</keyword>
<reference evidence="15 16" key="1">
    <citation type="submission" date="2019-03" db="EMBL/GenBank/DDBJ databases">
        <title>Novel transposon Tn6433 accelerates the dissemination of tet(E) in Aeromonas from aerobic biofilm under oxytetracycline stress.</title>
        <authorList>
            <person name="Shi Y."/>
            <person name="Tian Z."/>
            <person name="Zhang Y."/>
            <person name="Zhang H."/>
            <person name="Yang M."/>
        </authorList>
    </citation>
    <scope>NUCLEOTIDE SEQUENCE [LARGE SCALE GENOMIC DNA]</scope>
    <source>
        <strain evidence="13 17">R50-22</strain>
        <strain evidence="11 15">T0.1-19</strain>
        <strain evidence="12 16">T5-8</strain>
    </source>
</reference>
<evidence type="ECO:0000256" key="3">
    <source>
        <dbReference type="ARBA" id="ARBA00022475"/>
    </source>
</evidence>
<dbReference type="EMBL" id="CP038444">
    <property type="protein sequence ID" value="QJT31506.1"/>
    <property type="molecule type" value="Genomic_DNA"/>
</dbReference>
<evidence type="ECO:0000313" key="12">
    <source>
        <dbReference type="EMBL" id="QJT31506.1"/>
    </source>
</evidence>
<dbReference type="GO" id="GO:0008320">
    <property type="term" value="F:protein transmembrane transporter activity"/>
    <property type="evidence" value="ECO:0007669"/>
    <property type="project" value="UniProtKB-UniRule"/>
</dbReference>
<organism evidence="11 15">
    <name type="scientific">Aeromonas media</name>
    <dbReference type="NCBI Taxonomy" id="651"/>
    <lineage>
        <taxon>Bacteria</taxon>
        <taxon>Pseudomonadati</taxon>
        <taxon>Pseudomonadota</taxon>
        <taxon>Gammaproteobacteria</taxon>
        <taxon>Aeromonadales</taxon>
        <taxon>Aeromonadaceae</taxon>
        <taxon>Aeromonas</taxon>
    </lineage>
</organism>
<keyword evidence="17" id="KW-1185">Reference proteome</keyword>
<dbReference type="Proteomes" id="UP000463871">
    <property type="component" value="Chromosome"/>
</dbReference>
<keyword evidence="4 9" id="KW-0812">Transmembrane</keyword>
<dbReference type="NCBIfam" id="TIGR01411">
    <property type="entry name" value="tatAE"/>
    <property type="match status" value="1"/>
</dbReference>